<name>A0ABN1ME98_9FLAO</name>
<evidence type="ECO:0000313" key="2">
    <source>
        <dbReference type="Proteomes" id="UP001500507"/>
    </source>
</evidence>
<reference evidence="1 2" key="1">
    <citation type="journal article" date="2019" name="Int. J. Syst. Evol. Microbiol.">
        <title>The Global Catalogue of Microorganisms (GCM) 10K type strain sequencing project: providing services to taxonomists for standard genome sequencing and annotation.</title>
        <authorList>
            <consortium name="The Broad Institute Genomics Platform"/>
            <consortium name="The Broad Institute Genome Sequencing Center for Infectious Disease"/>
            <person name="Wu L."/>
            <person name="Ma J."/>
        </authorList>
    </citation>
    <scope>NUCLEOTIDE SEQUENCE [LARGE SCALE GENOMIC DNA]</scope>
    <source>
        <strain evidence="1 2">JCM 16082</strain>
    </source>
</reference>
<gene>
    <name evidence="1" type="ORF">GCM10009117_01950</name>
</gene>
<organism evidence="1 2">
    <name type="scientific">Gangjinia marincola</name>
    <dbReference type="NCBI Taxonomy" id="578463"/>
    <lineage>
        <taxon>Bacteria</taxon>
        <taxon>Pseudomonadati</taxon>
        <taxon>Bacteroidota</taxon>
        <taxon>Flavobacteriia</taxon>
        <taxon>Flavobacteriales</taxon>
        <taxon>Flavobacteriaceae</taxon>
        <taxon>Gangjinia</taxon>
    </lineage>
</organism>
<evidence type="ECO:0000313" key="1">
    <source>
        <dbReference type="EMBL" id="GAA0871050.1"/>
    </source>
</evidence>
<accession>A0ABN1ME98</accession>
<protein>
    <submittedName>
        <fullName evidence="1">Uncharacterized protein</fullName>
    </submittedName>
</protein>
<dbReference type="EMBL" id="BAAAFG010000001">
    <property type="protein sequence ID" value="GAA0871050.1"/>
    <property type="molecule type" value="Genomic_DNA"/>
</dbReference>
<keyword evidence="2" id="KW-1185">Reference proteome</keyword>
<proteinExistence type="predicted"/>
<dbReference type="RefSeq" id="WP_343762647.1">
    <property type="nucleotide sequence ID" value="NZ_BAAAFG010000001.1"/>
</dbReference>
<comment type="caution">
    <text evidence="1">The sequence shown here is derived from an EMBL/GenBank/DDBJ whole genome shotgun (WGS) entry which is preliminary data.</text>
</comment>
<sequence length="121" mass="14283">MKYISTTKATNCPKRGLKDYLLDLFSFWVPRANLGYESKMHLVKIWLIEFKEEDGKFLPWREIALGLDGNPIFAGPSKNNYGFWLDTHMQFKDFDDYELIEKNEFEIYWDLSGVKTPDSSK</sequence>
<dbReference type="Proteomes" id="UP001500507">
    <property type="component" value="Unassembled WGS sequence"/>
</dbReference>